<evidence type="ECO:0000313" key="1">
    <source>
        <dbReference type="EMBL" id="KAI3354047.1"/>
    </source>
</evidence>
<protein>
    <submittedName>
        <fullName evidence="1">Uncharacterized protein</fullName>
    </submittedName>
</protein>
<proteinExistence type="predicted"/>
<sequence length="235" mass="24843">MKTAERRGEERRGERRGEREFSDPCGGAQASGAKGQEKEMETEALGSEGGIKEGGRSNLRGSGFRPDVLGYRGSPVEASASWQDQLPPENRCGGEGSEFYGGAGGGRDLCSVEFGCHHGNHNGAPRMTEVETGYGSSFCTLSVDPRKNKGLSPPSHAYLSDADQSSSLGATSEFNSGSGILSGAKEVREPEREPSLHGGGKTLRTSQSEKGGHCRGLAWGQVIHSDAASRVQWLN</sequence>
<dbReference type="Proteomes" id="UP000831701">
    <property type="component" value="Chromosome 22"/>
</dbReference>
<comment type="caution">
    <text evidence="1">The sequence shown here is derived from an EMBL/GenBank/DDBJ whole genome shotgun (WGS) entry which is preliminary data.</text>
</comment>
<gene>
    <name evidence="1" type="ORF">L3Q82_018604</name>
</gene>
<name>A0ACB8VEK5_9TELE</name>
<accession>A0ACB8VEK5</accession>
<reference evidence="1" key="1">
    <citation type="submission" date="2022-04" db="EMBL/GenBank/DDBJ databases">
        <title>Jade perch genome.</title>
        <authorList>
            <person name="Chao B."/>
        </authorList>
    </citation>
    <scope>NUCLEOTIDE SEQUENCE</scope>
    <source>
        <strain evidence="1">CB-2022</strain>
    </source>
</reference>
<organism evidence="1 2">
    <name type="scientific">Scortum barcoo</name>
    <name type="common">barcoo grunter</name>
    <dbReference type="NCBI Taxonomy" id="214431"/>
    <lineage>
        <taxon>Eukaryota</taxon>
        <taxon>Metazoa</taxon>
        <taxon>Chordata</taxon>
        <taxon>Craniata</taxon>
        <taxon>Vertebrata</taxon>
        <taxon>Euteleostomi</taxon>
        <taxon>Actinopterygii</taxon>
        <taxon>Neopterygii</taxon>
        <taxon>Teleostei</taxon>
        <taxon>Neoteleostei</taxon>
        <taxon>Acanthomorphata</taxon>
        <taxon>Eupercaria</taxon>
        <taxon>Centrarchiformes</taxon>
        <taxon>Terapontoidei</taxon>
        <taxon>Terapontidae</taxon>
        <taxon>Scortum</taxon>
    </lineage>
</organism>
<keyword evidence="2" id="KW-1185">Reference proteome</keyword>
<evidence type="ECO:0000313" key="2">
    <source>
        <dbReference type="Proteomes" id="UP000831701"/>
    </source>
</evidence>
<dbReference type="EMBL" id="CM041552">
    <property type="protein sequence ID" value="KAI3354047.1"/>
    <property type="molecule type" value="Genomic_DNA"/>
</dbReference>